<feature type="compositionally biased region" description="Basic and acidic residues" evidence="5">
    <location>
        <begin position="169"/>
        <end position="178"/>
    </location>
</feature>
<evidence type="ECO:0000256" key="5">
    <source>
        <dbReference type="SAM" id="MobiDB-lite"/>
    </source>
</evidence>
<feature type="compositionally biased region" description="Low complexity" evidence="5">
    <location>
        <begin position="133"/>
        <end position="145"/>
    </location>
</feature>
<evidence type="ECO:0000256" key="2">
    <source>
        <dbReference type="ARBA" id="ARBA00022692"/>
    </source>
</evidence>
<feature type="transmembrane region" description="Helical" evidence="6">
    <location>
        <begin position="35"/>
        <end position="54"/>
    </location>
</feature>
<feature type="compositionally biased region" description="Low complexity" evidence="5">
    <location>
        <begin position="96"/>
        <end position="119"/>
    </location>
</feature>
<feature type="compositionally biased region" description="Pro residues" evidence="5">
    <location>
        <begin position="156"/>
        <end position="167"/>
    </location>
</feature>
<feature type="region of interest" description="Disordered" evidence="5">
    <location>
        <begin position="96"/>
        <end position="178"/>
    </location>
</feature>
<dbReference type="Pfam" id="PF00420">
    <property type="entry name" value="Oxidored_q2"/>
    <property type="match status" value="1"/>
</dbReference>
<dbReference type="Proteomes" id="UP001139516">
    <property type="component" value="Unassembled WGS sequence"/>
</dbReference>
<dbReference type="EC" id="1.6.5.11" evidence="7"/>
<evidence type="ECO:0000256" key="1">
    <source>
        <dbReference type="ARBA" id="ARBA00004141"/>
    </source>
</evidence>
<dbReference type="Gene3D" id="1.10.287.3510">
    <property type="match status" value="1"/>
</dbReference>
<dbReference type="InterPro" id="IPR039428">
    <property type="entry name" value="NUOK/Mnh_C1-like"/>
</dbReference>
<accession>A0A9X1YC30</accession>
<keyword evidence="8" id="KW-1185">Reference proteome</keyword>
<comment type="caution">
    <text evidence="7">The sequence shown here is derived from an EMBL/GenBank/DDBJ whole genome shotgun (WGS) entry which is preliminary data.</text>
</comment>
<keyword evidence="3 6" id="KW-1133">Transmembrane helix</keyword>
<keyword evidence="2 6" id="KW-0812">Transmembrane</keyword>
<evidence type="ECO:0000256" key="6">
    <source>
        <dbReference type="SAM" id="Phobius"/>
    </source>
</evidence>
<name>A0A9X1YC30_9PROT</name>
<proteinExistence type="predicted"/>
<keyword evidence="4 6" id="KW-0472">Membrane</keyword>
<evidence type="ECO:0000256" key="4">
    <source>
        <dbReference type="ARBA" id="ARBA00023136"/>
    </source>
</evidence>
<evidence type="ECO:0000313" key="7">
    <source>
        <dbReference type="EMBL" id="MCK8786245.1"/>
    </source>
</evidence>
<evidence type="ECO:0000313" key="8">
    <source>
        <dbReference type="Proteomes" id="UP001139516"/>
    </source>
</evidence>
<sequence length="178" mass="17170">MNAATLFGLLGAALVGIGLHEVITHPRPLRRILGFNLLGGGIFLVFGVVARRGAGAGFGGDPVPQAMVITGLVVAFAATALAVALLLRLAGAADRQPADPAAGAPAPGATPGAPHAAGPSPGPSPGPLPGAPSGPSSGAVPAGDPGMRRGLSPGARPIPPPIPPLIPPRGERPAPDTA</sequence>
<dbReference type="AlphaFoldDB" id="A0A9X1YC30"/>
<dbReference type="GO" id="GO:0016020">
    <property type="term" value="C:membrane"/>
    <property type="evidence" value="ECO:0007669"/>
    <property type="project" value="UniProtKB-SubCell"/>
</dbReference>
<protein>
    <submittedName>
        <fullName evidence="7">NADH-quinone oxidoreductase subunit K</fullName>
        <ecNumber evidence="7">1.6.5.11</ecNumber>
    </submittedName>
</protein>
<dbReference type="RefSeq" id="WP_248668359.1">
    <property type="nucleotide sequence ID" value="NZ_JALPRX010000078.1"/>
</dbReference>
<feature type="transmembrane region" description="Helical" evidence="6">
    <location>
        <begin position="66"/>
        <end position="87"/>
    </location>
</feature>
<dbReference type="GO" id="GO:0016491">
    <property type="term" value="F:oxidoreductase activity"/>
    <property type="evidence" value="ECO:0007669"/>
    <property type="project" value="UniProtKB-KW"/>
</dbReference>
<feature type="transmembrane region" description="Helical" evidence="6">
    <location>
        <begin position="6"/>
        <end position="23"/>
    </location>
</feature>
<organism evidence="7 8">
    <name type="scientific">Roseomonas acroporae</name>
    <dbReference type="NCBI Taxonomy" id="2937791"/>
    <lineage>
        <taxon>Bacteria</taxon>
        <taxon>Pseudomonadati</taxon>
        <taxon>Pseudomonadota</taxon>
        <taxon>Alphaproteobacteria</taxon>
        <taxon>Acetobacterales</taxon>
        <taxon>Roseomonadaceae</taxon>
        <taxon>Roseomonas</taxon>
    </lineage>
</organism>
<feature type="compositionally biased region" description="Pro residues" evidence="5">
    <location>
        <begin position="120"/>
        <end position="132"/>
    </location>
</feature>
<keyword evidence="7" id="KW-0560">Oxidoreductase</keyword>
<evidence type="ECO:0000256" key="3">
    <source>
        <dbReference type="ARBA" id="ARBA00022989"/>
    </source>
</evidence>
<gene>
    <name evidence="7" type="ORF">M0638_17855</name>
</gene>
<dbReference type="EMBL" id="JALPRX010000078">
    <property type="protein sequence ID" value="MCK8786245.1"/>
    <property type="molecule type" value="Genomic_DNA"/>
</dbReference>
<comment type="subcellular location">
    <subcellularLocation>
        <location evidence="1">Membrane</location>
        <topology evidence="1">Multi-pass membrane protein</topology>
    </subcellularLocation>
</comment>
<reference evidence="7" key="1">
    <citation type="submission" date="2022-04" db="EMBL/GenBank/DDBJ databases">
        <title>Roseomonas acroporae sp. nov., isolated from coral Acropora digitifera.</title>
        <authorList>
            <person name="Sun H."/>
        </authorList>
    </citation>
    <scope>NUCLEOTIDE SEQUENCE</scope>
    <source>
        <strain evidence="7">NAR14</strain>
    </source>
</reference>